<organism evidence="8 9">
    <name type="scientific">Oxynema aestuarii AP17</name>
    <dbReference type="NCBI Taxonomy" id="2064643"/>
    <lineage>
        <taxon>Bacteria</taxon>
        <taxon>Bacillati</taxon>
        <taxon>Cyanobacteriota</taxon>
        <taxon>Cyanophyceae</taxon>
        <taxon>Oscillatoriophycideae</taxon>
        <taxon>Oscillatoriales</taxon>
        <taxon>Oscillatoriaceae</taxon>
        <taxon>Oxynema</taxon>
        <taxon>Oxynema aestuarii</taxon>
    </lineage>
</organism>
<proteinExistence type="inferred from homology"/>
<keyword evidence="9" id="KW-1185">Reference proteome</keyword>
<dbReference type="GO" id="GO:0046524">
    <property type="term" value="F:sucrose-phosphate synthase activity"/>
    <property type="evidence" value="ECO:0007669"/>
    <property type="project" value="UniProtKB-EC"/>
</dbReference>
<keyword evidence="4 8" id="KW-0808">Transferase</keyword>
<sequence>MHIAFLNPQGNFDPADSYWTEHPDFGGQLVYVKQVAIAIAAQGHQVDILTRRILDADWPEFGERFDSYPGIKNVRIVRLKAGPKKFLRKELLWPYLVKDWVPNILAFYRDEGRFPDAMTAHYGDGGLAGVLLEAATGIPFTFTGHSLGAQKMDKLDVSPDNLESMDRHFHFTRRLIAERLSMNRSAVNITSTEQERFEQYSHRAYREAIDASDDRRFAVIHPGVYAKIFSAEVRSSHEDEIQQVILDRCERDLAEDRQDLPAILASSRLAPKKNLQGLVEAFASSKKLQEIANLVLITGGLDNPLEEEAPDDEIERVLAPIRKVVKKHKLWGKISAFSLPDQAALAACYRFLGDRGSVFALTSLHEPFGLAPLEAAAAGLPVVVTQNSGIGDILQQKDHEYGILVDPSDPLDIARGLEEVMTDRQLWQDLRSRAQTLVLNHYTWDSTGQEYLKSIEEIVESPGARRPPKVLTIPDYFRNPTIANDISVEELSKLYFDGVVELKRDTQRSDSA</sequence>
<evidence type="ECO:0000256" key="2">
    <source>
        <dbReference type="ARBA" id="ARBA00012536"/>
    </source>
</evidence>
<dbReference type="SUPFAM" id="SSF53756">
    <property type="entry name" value="UDP-Glycosyltransferase/glycogen phosphorylase"/>
    <property type="match status" value="1"/>
</dbReference>
<protein>
    <recommendedName>
        <fullName evidence="2">sucrose-phosphate synthase</fullName>
        <ecNumber evidence="2">2.4.1.14</ecNumber>
    </recommendedName>
</protein>
<evidence type="ECO:0000313" key="8">
    <source>
        <dbReference type="EMBL" id="QIZ71387.1"/>
    </source>
</evidence>
<comment type="catalytic activity">
    <reaction evidence="5">
        <text>beta-D-fructose 6-phosphate + UDP-alpha-D-glucose = sucrose 6(F)-phosphate + UDP + H(+)</text>
        <dbReference type="Rhea" id="RHEA:22172"/>
        <dbReference type="ChEBI" id="CHEBI:15378"/>
        <dbReference type="ChEBI" id="CHEBI:57634"/>
        <dbReference type="ChEBI" id="CHEBI:57723"/>
        <dbReference type="ChEBI" id="CHEBI:58223"/>
        <dbReference type="ChEBI" id="CHEBI:58885"/>
        <dbReference type="EC" id="2.4.1.14"/>
    </reaction>
</comment>
<evidence type="ECO:0000256" key="1">
    <source>
        <dbReference type="ARBA" id="ARBA00006530"/>
    </source>
</evidence>
<dbReference type="Proteomes" id="UP000500857">
    <property type="component" value="Chromosome"/>
</dbReference>
<dbReference type="Pfam" id="PF00534">
    <property type="entry name" value="Glycos_transf_1"/>
    <property type="match status" value="1"/>
</dbReference>
<feature type="domain" description="Glycosyl transferase family 1" evidence="6">
    <location>
        <begin position="258"/>
        <end position="435"/>
    </location>
</feature>
<keyword evidence="3" id="KW-0328">Glycosyltransferase</keyword>
<feature type="domain" description="Glycosyltransferase subfamily 4-like N-terminal" evidence="7">
    <location>
        <begin position="26"/>
        <end position="196"/>
    </location>
</feature>
<evidence type="ECO:0000259" key="6">
    <source>
        <dbReference type="Pfam" id="PF00534"/>
    </source>
</evidence>
<dbReference type="InterPro" id="IPR044161">
    <property type="entry name" value="SPS"/>
</dbReference>
<gene>
    <name evidence="8" type="ORF">HCG48_12990</name>
</gene>
<dbReference type="PANTHER" id="PTHR46039:SF5">
    <property type="entry name" value="SUCROSE-PHOSPHATE SYNTHASE 3-RELATED"/>
    <property type="match status" value="1"/>
</dbReference>
<dbReference type="InterPro" id="IPR028098">
    <property type="entry name" value="Glyco_trans_4-like_N"/>
</dbReference>
<evidence type="ECO:0000259" key="7">
    <source>
        <dbReference type="Pfam" id="PF13579"/>
    </source>
</evidence>
<dbReference type="RefSeq" id="WP_168569540.1">
    <property type="nucleotide sequence ID" value="NZ_CP051167.1"/>
</dbReference>
<dbReference type="KEGG" id="oxy:HCG48_12990"/>
<evidence type="ECO:0000313" key="9">
    <source>
        <dbReference type="Proteomes" id="UP000500857"/>
    </source>
</evidence>
<dbReference type="Pfam" id="PF13579">
    <property type="entry name" value="Glyco_trans_4_4"/>
    <property type="match status" value="1"/>
</dbReference>
<dbReference type="EC" id="2.4.1.14" evidence="2"/>
<dbReference type="AlphaFoldDB" id="A0A6H1TZ13"/>
<comment type="similarity">
    <text evidence="1">Belongs to the glycosyltransferase 1 family.</text>
</comment>
<dbReference type="Gene3D" id="3.40.50.2000">
    <property type="entry name" value="Glycogen Phosphorylase B"/>
    <property type="match status" value="2"/>
</dbReference>
<dbReference type="InterPro" id="IPR001296">
    <property type="entry name" value="Glyco_trans_1"/>
</dbReference>
<dbReference type="EMBL" id="CP051167">
    <property type="protein sequence ID" value="QIZ71387.1"/>
    <property type="molecule type" value="Genomic_DNA"/>
</dbReference>
<evidence type="ECO:0000256" key="5">
    <source>
        <dbReference type="ARBA" id="ARBA00047471"/>
    </source>
</evidence>
<accession>A0A6H1TZ13</accession>
<evidence type="ECO:0000256" key="3">
    <source>
        <dbReference type="ARBA" id="ARBA00022676"/>
    </source>
</evidence>
<name>A0A6H1TZ13_9CYAN</name>
<reference evidence="8 9" key="1">
    <citation type="submission" date="2020-04" db="EMBL/GenBank/DDBJ databases">
        <authorList>
            <person name="Basu S."/>
            <person name="Maruthanayagam V."/>
            <person name="Chakraborty S."/>
            <person name="Pramanik A."/>
            <person name="Mukherjee J."/>
            <person name="Brink B."/>
        </authorList>
    </citation>
    <scope>NUCLEOTIDE SEQUENCE [LARGE SCALE GENOMIC DNA]</scope>
    <source>
        <strain evidence="8 9">AP17</strain>
    </source>
</reference>
<evidence type="ECO:0000256" key="4">
    <source>
        <dbReference type="ARBA" id="ARBA00022679"/>
    </source>
</evidence>
<dbReference type="PANTHER" id="PTHR46039">
    <property type="entry name" value="SUCROSE-PHOSPHATE SYNTHASE 3-RELATED"/>
    <property type="match status" value="1"/>
</dbReference>